<protein>
    <recommendedName>
        <fullName evidence="1">Flagellar protein FlgJ N-terminal domain-containing protein</fullName>
    </recommendedName>
</protein>
<reference evidence="2" key="2">
    <citation type="submission" date="2021-08" db="EMBL/GenBank/DDBJ databases">
        <authorList>
            <person name="Tani A."/>
            <person name="Ola A."/>
            <person name="Ogura Y."/>
            <person name="Katsura K."/>
            <person name="Hayashi T."/>
        </authorList>
    </citation>
    <scope>NUCLEOTIDE SEQUENCE</scope>
    <source>
        <strain evidence="2">DSM 17168</strain>
    </source>
</reference>
<reference evidence="2" key="1">
    <citation type="journal article" date="2021" name="Front. Microbiol.">
        <title>Comprehensive Comparative Genomics and Phenotyping of Methylobacterium Species.</title>
        <authorList>
            <person name="Alessa O."/>
            <person name="Ogura Y."/>
            <person name="Fujitani Y."/>
            <person name="Takami H."/>
            <person name="Hayashi T."/>
            <person name="Sahin N."/>
            <person name="Tani A."/>
        </authorList>
    </citation>
    <scope>NUCLEOTIDE SEQUENCE</scope>
    <source>
        <strain evidence="2">DSM 17168</strain>
    </source>
</reference>
<accession>A0ABQ4SI03</accession>
<gene>
    <name evidence="2" type="ORF">GMJLKIPL_3300</name>
</gene>
<comment type="caution">
    <text evidence="2">The sequence shown here is derived from an EMBL/GenBank/DDBJ whole genome shotgun (WGS) entry which is preliminary data.</text>
</comment>
<proteinExistence type="predicted"/>
<dbReference type="EMBL" id="BPQQ01000037">
    <property type="protein sequence ID" value="GJE01370.1"/>
    <property type="molecule type" value="Genomic_DNA"/>
</dbReference>
<organism evidence="2 3">
    <name type="scientific">Methylobacterium isbiliense</name>
    <dbReference type="NCBI Taxonomy" id="315478"/>
    <lineage>
        <taxon>Bacteria</taxon>
        <taxon>Pseudomonadati</taxon>
        <taxon>Pseudomonadota</taxon>
        <taxon>Alphaproteobacteria</taxon>
        <taxon>Hyphomicrobiales</taxon>
        <taxon>Methylobacteriaceae</taxon>
        <taxon>Methylobacterium</taxon>
    </lineage>
</organism>
<dbReference type="Pfam" id="PF10135">
    <property type="entry name" value="Rod-binding"/>
    <property type="match status" value="1"/>
</dbReference>
<feature type="domain" description="Flagellar protein FlgJ N-terminal" evidence="1">
    <location>
        <begin position="99"/>
        <end position="138"/>
    </location>
</feature>
<evidence type="ECO:0000259" key="1">
    <source>
        <dbReference type="Pfam" id="PF10135"/>
    </source>
</evidence>
<evidence type="ECO:0000313" key="3">
    <source>
        <dbReference type="Proteomes" id="UP001055153"/>
    </source>
</evidence>
<dbReference type="Proteomes" id="UP001055153">
    <property type="component" value="Unassembled WGS sequence"/>
</dbReference>
<keyword evidence="3" id="KW-1185">Reference proteome</keyword>
<evidence type="ECO:0000313" key="2">
    <source>
        <dbReference type="EMBL" id="GJE01370.1"/>
    </source>
</evidence>
<dbReference type="InterPro" id="IPR019301">
    <property type="entry name" value="Flagellar_prot_FlgJ_N"/>
</dbReference>
<dbReference type="RefSeq" id="WP_238236249.1">
    <property type="nucleotide sequence ID" value="NZ_BPQQ01000037.1"/>
</dbReference>
<sequence length="152" mass="15609">MSIKPPSDIVLDVARAADPARLQEAAAKLQAPGAPVDPAAFADAVRAIGPSTHMPLDARGAVTAAQTDTAVSGARGAGPYRQFEAFVIQHFVEAMLPQKAGSVYGKGMAGKYWKSMLAEQIGGQIAKAGGLGIARTLAAAQPDQTAVKKTEL</sequence>
<name>A0ABQ4SI03_9HYPH</name>